<keyword evidence="1" id="KW-0732">Signal</keyword>
<dbReference type="OrthoDB" id="5352317at2759"/>
<organism evidence="2 3">
    <name type="scientific">Cordyceps fumosorosea (strain ARSEF 2679)</name>
    <name type="common">Isaria fumosorosea</name>
    <dbReference type="NCBI Taxonomy" id="1081104"/>
    <lineage>
        <taxon>Eukaryota</taxon>
        <taxon>Fungi</taxon>
        <taxon>Dikarya</taxon>
        <taxon>Ascomycota</taxon>
        <taxon>Pezizomycotina</taxon>
        <taxon>Sordariomycetes</taxon>
        <taxon>Hypocreomycetidae</taxon>
        <taxon>Hypocreales</taxon>
        <taxon>Cordycipitaceae</taxon>
        <taxon>Cordyceps</taxon>
    </lineage>
</organism>
<proteinExistence type="predicted"/>
<dbReference type="Proteomes" id="UP000076744">
    <property type="component" value="Unassembled WGS sequence"/>
</dbReference>
<evidence type="ECO:0008006" key="4">
    <source>
        <dbReference type="Google" id="ProtNLM"/>
    </source>
</evidence>
<evidence type="ECO:0000313" key="3">
    <source>
        <dbReference type="Proteomes" id="UP000076744"/>
    </source>
</evidence>
<keyword evidence="3" id="KW-1185">Reference proteome</keyword>
<evidence type="ECO:0000256" key="1">
    <source>
        <dbReference type="SAM" id="SignalP"/>
    </source>
</evidence>
<reference evidence="2 3" key="1">
    <citation type="journal article" date="2016" name="Genome Biol. Evol.">
        <title>Divergent and convergent evolution of fungal pathogenicity.</title>
        <authorList>
            <person name="Shang Y."/>
            <person name="Xiao G."/>
            <person name="Zheng P."/>
            <person name="Cen K."/>
            <person name="Zhan S."/>
            <person name="Wang C."/>
        </authorList>
    </citation>
    <scope>NUCLEOTIDE SEQUENCE [LARGE SCALE GENOMIC DNA]</scope>
    <source>
        <strain evidence="2 3">ARSEF 2679</strain>
    </source>
</reference>
<feature type="chain" id="PRO_5007895753" description="Small secreted protein" evidence="1">
    <location>
        <begin position="17"/>
        <end position="138"/>
    </location>
</feature>
<protein>
    <recommendedName>
        <fullName evidence="4">Small secreted protein</fullName>
    </recommendedName>
</protein>
<sequence>MQFSKILFALAATASAAPLAAREPDWIIQGLSRTCDAQDTSCTWNFSINDQQSEPTGCVYEVHAAGGQPASRSNGGPVTCGPYTVTSGWSGQFGEGAGFTTFAVHDYARNEIGYPAFTDSEVAAGNVPDKAFHVEKTN</sequence>
<dbReference type="RefSeq" id="XP_018706570.1">
    <property type="nucleotide sequence ID" value="XM_018845863.1"/>
</dbReference>
<feature type="signal peptide" evidence="1">
    <location>
        <begin position="1"/>
        <end position="16"/>
    </location>
</feature>
<gene>
    <name evidence="2" type="ORF">ISF_02257</name>
</gene>
<dbReference type="EMBL" id="AZHB01000004">
    <property type="protein sequence ID" value="OAA70283.1"/>
    <property type="molecule type" value="Genomic_DNA"/>
</dbReference>
<accession>A0A168BLR8</accession>
<evidence type="ECO:0000313" key="2">
    <source>
        <dbReference type="EMBL" id="OAA70283.1"/>
    </source>
</evidence>
<name>A0A168BLR8_CORFA</name>
<comment type="caution">
    <text evidence="2">The sequence shown here is derived from an EMBL/GenBank/DDBJ whole genome shotgun (WGS) entry which is preliminary data.</text>
</comment>
<dbReference type="GeneID" id="30018549"/>
<dbReference type="AlphaFoldDB" id="A0A168BLR8"/>